<dbReference type="EMBL" id="JRKI01000061">
    <property type="protein sequence ID" value="KIZ14513.1"/>
    <property type="molecule type" value="Genomic_DNA"/>
</dbReference>
<accession>A0A0D7CE33</accession>
<name>A0A0D7CE33_9ACTN</name>
<keyword evidence="2" id="KW-1185">Reference proteome</keyword>
<organism evidence="1 2">
    <name type="scientific">Streptomyces natalensis ATCC 27448</name>
    <dbReference type="NCBI Taxonomy" id="1240678"/>
    <lineage>
        <taxon>Bacteria</taxon>
        <taxon>Bacillati</taxon>
        <taxon>Actinomycetota</taxon>
        <taxon>Actinomycetes</taxon>
        <taxon>Kitasatosporales</taxon>
        <taxon>Streptomycetaceae</taxon>
        <taxon>Streptomyces</taxon>
    </lineage>
</organism>
<evidence type="ECO:0008006" key="3">
    <source>
        <dbReference type="Google" id="ProtNLM"/>
    </source>
</evidence>
<protein>
    <recommendedName>
        <fullName evidence="3">Head-to-tail stopper</fullName>
    </recommendedName>
</protein>
<dbReference type="AlphaFoldDB" id="A0A0D7CE33"/>
<proteinExistence type="predicted"/>
<evidence type="ECO:0000313" key="1">
    <source>
        <dbReference type="EMBL" id="KIZ14513.1"/>
    </source>
</evidence>
<evidence type="ECO:0000313" key="2">
    <source>
        <dbReference type="Proteomes" id="UP000032458"/>
    </source>
</evidence>
<comment type="caution">
    <text evidence="1">The sequence shown here is derived from an EMBL/GenBank/DDBJ whole genome shotgun (WGS) entry which is preliminary data.</text>
</comment>
<reference evidence="1 2" key="1">
    <citation type="submission" date="2014-09" db="EMBL/GenBank/DDBJ databases">
        <title>Draft genome sequence of Streptomyces natalensis ATCC 27448, producer of the antifungal pimaricin.</title>
        <authorList>
            <person name="Mendes M.V."/>
            <person name="Beites T."/>
            <person name="Pires S."/>
            <person name="Santos C.L."/>
            <person name="Moradas-Ferreira P."/>
        </authorList>
    </citation>
    <scope>NUCLEOTIDE SEQUENCE [LARGE SCALE GENOMIC DNA]</scope>
    <source>
        <strain evidence="1 2">ATCC 27448</strain>
    </source>
</reference>
<dbReference type="PATRIC" id="fig|1240678.4.peg.7718"/>
<dbReference type="Proteomes" id="UP000032458">
    <property type="component" value="Unassembled WGS sequence"/>
</dbReference>
<sequence>MSLLDHGPDQITVYPAVLEDDGYGGTQPAAGEPIRLQARVMPMHSDGAGEAGYLTQTTYRVTARTLPAGPWSRVEWRGETWTVVGDVERYGGSRPIAFAAATIRKRG</sequence>
<gene>
    <name evidence="1" type="ORF">SNA_36220</name>
</gene>